<name>A0ABU9ASN2_9BACT</name>
<dbReference type="Proteomes" id="UP001371305">
    <property type="component" value="Unassembled WGS sequence"/>
</dbReference>
<gene>
    <name evidence="1" type="ORF">WKV53_09570</name>
</gene>
<keyword evidence="2" id="KW-1185">Reference proteome</keyword>
<evidence type="ECO:0000313" key="2">
    <source>
        <dbReference type="Proteomes" id="UP001371305"/>
    </source>
</evidence>
<dbReference type="RefSeq" id="WP_341404345.1">
    <property type="nucleotide sequence ID" value="NZ_JBBUKT010000003.1"/>
</dbReference>
<dbReference type="EMBL" id="JBBUKT010000003">
    <property type="protein sequence ID" value="MEK7950744.1"/>
    <property type="molecule type" value="Genomic_DNA"/>
</dbReference>
<organism evidence="1 2">
    <name type="scientific">Luteolibacter soli</name>
    <dbReference type="NCBI Taxonomy" id="3135280"/>
    <lineage>
        <taxon>Bacteria</taxon>
        <taxon>Pseudomonadati</taxon>
        <taxon>Verrucomicrobiota</taxon>
        <taxon>Verrucomicrobiia</taxon>
        <taxon>Verrucomicrobiales</taxon>
        <taxon>Verrucomicrobiaceae</taxon>
        <taxon>Luteolibacter</taxon>
    </lineage>
</organism>
<reference evidence="1 2" key="1">
    <citation type="submission" date="2024-04" db="EMBL/GenBank/DDBJ databases">
        <title>Luteolibacter sp. isolated from soil.</title>
        <authorList>
            <person name="An J."/>
        </authorList>
    </citation>
    <scope>NUCLEOTIDE SEQUENCE [LARGE SCALE GENOMIC DNA]</scope>
    <source>
        <strain evidence="1 2">Y139</strain>
    </source>
</reference>
<comment type="caution">
    <text evidence="1">The sequence shown here is derived from an EMBL/GenBank/DDBJ whole genome shotgun (WGS) entry which is preliminary data.</text>
</comment>
<accession>A0ABU9ASN2</accession>
<sequence length="107" mass="12186">MKVFGLESLSPYLAAEGYFVKCVLNSSAAVFFPGTIQHRDVKQEGVSYEDDYRGNAMAATITPGMIDVRFHRDYPDEMVRSISKRLLALPEMAWAKEFMVRYQGRVL</sequence>
<protein>
    <submittedName>
        <fullName evidence="1">Uncharacterized protein</fullName>
    </submittedName>
</protein>
<proteinExistence type="predicted"/>
<evidence type="ECO:0000313" key="1">
    <source>
        <dbReference type="EMBL" id="MEK7950744.1"/>
    </source>
</evidence>